<dbReference type="RefSeq" id="WP_129211162.1">
    <property type="nucleotide sequence ID" value="NZ_CP026512.1"/>
</dbReference>
<dbReference type="PANTHER" id="PTHR37486:SF1">
    <property type="entry name" value="STRINGENT STARVATION PROTEIN B"/>
    <property type="match status" value="1"/>
</dbReference>
<dbReference type="PANTHER" id="PTHR37486">
    <property type="entry name" value="STRINGENT STARVATION PROTEIN B"/>
    <property type="match status" value="1"/>
</dbReference>
<reference evidence="2 3" key="1">
    <citation type="journal article" date="2018" name="Genome Biol. Evol.">
        <title>Partnering With a Pest: Genomes of Hemlock Woolly Adelgid Symbionts Reveal Atypical Nutritional Provisioning Patterns in Dual-Obligate Bacteria.</title>
        <authorList>
            <person name="Weglarz K.M."/>
            <person name="Havill N.P."/>
            <person name="Burke G.R."/>
            <person name="von Dohlen C.D."/>
        </authorList>
    </citation>
    <scope>NUCLEOTIDE SEQUENCE [LARGE SCALE GENOMIC DNA]</scope>
    <source>
        <strain evidence="2 3">HWA_ENA</strain>
    </source>
</reference>
<feature type="region of interest" description="Disordered" evidence="1">
    <location>
        <begin position="113"/>
        <end position="134"/>
    </location>
</feature>
<gene>
    <name evidence="2" type="primary">sspB</name>
    <name evidence="2" type="ORF">C3B55_00537</name>
</gene>
<dbReference type="Gene3D" id="2.30.30.220">
    <property type="entry name" value="SspB-like"/>
    <property type="match status" value="1"/>
</dbReference>
<dbReference type="PIRSF" id="PIRSF005276">
    <property type="entry name" value="SspB"/>
    <property type="match status" value="1"/>
</dbReference>
<dbReference type="InterPro" id="IPR036760">
    <property type="entry name" value="SspB-like_sf"/>
</dbReference>
<name>A0ABX5R8X3_9PSED</name>
<protein>
    <submittedName>
        <fullName evidence="2">Stringent starvation protein B</fullName>
    </submittedName>
</protein>
<keyword evidence="3" id="KW-1185">Reference proteome</keyword>
<dbReference type="Pfam" id="PF04386">
    <property type="entry name" value="SspB"/>
    <property type="match status" value="1"/>
</dbReference>
<dbReference type="EMBL" id="CP026512">
    <property type="protein sequence ID" value="QAX81871.1"/>
    <property type="molecule type" value="Genomic_DNA"/>
</dbReference>
<sequence>MNSIRPYLVRALYEWIIENHCTPYMLVNSTFPKVDVPQSSAIDGQIVLNISTNAVRYLHIGNEAVSFEGCFSGVPHKLFVPIRAILGIYIRENSYGMLFDLELPFEDNESIRSKDSDNLSIPKSKLSHQNDGPSLKVIRPNFKIVK</sequence>
<dbReference type="SUPFAM" id="SSF101738">
    <property type="entry name" value="SspB-like"/>
    <property type="match status" value="1"/>
</dbReference>
<dbReference type="NCBIfam" id="NF008769">
    <property type="entry name" value="PRK11798.2-5"/>
    <property type="match status" value="1"/>
</dbReference>
<evidence type="ECO:0000256" key="1">
    <source>
        <dbReference type="SAM" id="MobiDB-lite"/>
    </source>
</evidence>
<dbReference type="Proteomes" id="UP000288953">
    <property type="component" value="Chromosome"/>
</dbReference>
<dbReference type="InterPro" id="IPR007481">
    <property type="entry name" value="SspB"/>
</dbReference>
<evidence type="ECO:0000313" key="2">
    <source>
        <dbReference type="EMBL" id="QAX81871.1"/>
    </source>
</evidence>
<proteinExistence type="predicted"/>
<evidence type="ECO:0000313" key="3">
    <source>
        <dbReference type="Proteomes" id="UP000288953"/>
    </source>
</evidence>
<organism evidence="2 3">
    <name type="scientific">Candidatus Pseudomonas adelgestsugas</name>
    <dbReference type="NCBI Taxonomy" id="1302376"/>
    <lineage>
        <taxon>Bacteria</taxon>
        <taxon>Pseudomonadati</taxon>
        <taxon>Pseudomonadota</taxon>
        <taxon>Gammaproteobacteria</taxon>
        <taxon>Pseudomonadales</taxon>
        <taxon>Pseudomonadaceae</taxon>
        <taxon>Pseudomonas</taxon>
    </lineage>
</organism>
<accession>A0ABX5R8X3</accession>